<accession>A0A031K7C2</accession>
<dbReference type="EMBL" id="JFYZ01000001">
    <property type="protein sequence ID" value="EZP84883.1"/>
    <property type="molecule type" value="Genomic_DNA"/>
</dbReference>
<dbReference type="Proteomes" id="UP000024329">
    <property type="component" value="Unassembled WGS sequence"/>
</dbReference>
<evidence type="ECO:0000313" key="4">
    <source>
        <dbReference type="Proteomes" id="UP000094626"/>
    </source>
</evidence>
<dbReference type="InterPro" id="IPR017850">
    <property type="entry name" value="Alkaline_phosphatase_core_sf"/>
</dbReference>
<dbReference type="eggNOG" id="COG3379">
    <property type="taxonomic scope" value="Bacteria"/>
</dbReference>
<dbReference type="RefSeq" id="WP_036522984.1">
    <property type="nucleotide sequence ID" value="NZ_CP017075.1"/>
</dbReference>
<dbReference type="eggNOG" id="COG1524">
    <property type="taxonomic scope" value="Bacteria"/>
</dbReference>
<sequence length="464" mass="51945">MSTIVLEFNELSPRLLDRFIAEGHLPNFRRLRDSALVAVTDAEEEAPYLEPWIQWVTVHTGLSYAEHRCFQLNDGAALDAPRIWDLVSRSGRSNWICGSMNAASQPGFRGHFLPDPWATEPIAQPPGHFDAYTGLVRSYVREHSARPDVSGADFARFGRFMLAHGLSARSVLAAIRQLAGERSGNVKWRRAMILDRLQWDLFRSIHRSARPHFSTFFLNSTAHFQHFHWREFEPALFSIQSSAQDLETYGGSVLDGYRNMDRMVGQALAMTREDDNLVLVTALGQQPMLSHEEDGGRQIFRHRDIDRLLAFGGVAAEWTYAPVMSQQFLLHFESDASAQAAATRIEALRLSDGRQPMWARRQGAMLDAGCMIEQAPGEDVMVTSSATNEVLRFSDLFYPLEALRSGKHHPDGAFWIKGPGIRAERLADRVSLRCVAPTLADLAEVGGRFSAPSLLTPARMEVAA</sequence>
<dbReference type="EMBL" id="CP017075">
    <property type="protein sequence ID" value="AOR75881.1"/>
    <property type="molecule type" value="Genomic_DNA"/>
</dbReference>
<keyword evidence="4" id="KW-1185">Reference proteome</keyword>
<dbReference type="Gene3D" id="3.40.720.10">
    <property type="entry name" value="Alkaline Phosphatase, subunit A"/>
    <property type="match status" value="1"/>
</dbReference>
<reference evidence="4" key="3">
    <citation type="journal article" date="2017" name="J. Biotechnol.">
        <title>Complete genome sequence of Novosphingobium resinovorum SA1, a versatile xenobiotic-degrading bacterium capable of utilizing sulfanilic acid.</title>
        <authorList>
            <person name="Hegedus B."/>
            <person name="Kos P.B."/>
            <person name="Balint B."/>
            <person name="Maroti G."/>
            <person name="Gan H.M."/>
            <person name="Perei K."/>
            <person name="Rakhely G."/>
        </authorList>
    </citation>
    <scope>NUCLEOTIDE SEQUENCE [LARGE SCALE GENOMIC DNA]</scope>
    <source>
        <strain evidence="4">SA1</strain>
    </source>
</reference>
<protein>
    <submittedName>
        <fullName evidence="2">Type I phosphodiesterase / nucleotide pyrophosphatase</fullName>
    </submittedName>
</protein>
<evidence type="ECO:0000313" key="3">
    <source>
        <dbReference type="Proteomes" id="UP000024329"/>
    </source>
</evidence>
<evidence type="ECO:0000313" key="1">
    <source>
        <dbReference type="EMBL" id="AOR75881.1"/>
    </source>
</evidence>
<dbReference type="AlphaFoldDB" id="A0A031K7C2"/>
<dbReference type="STRING" id="158500.BES08_03280"/>
<reference evidence="2 3" key="1">
    <citation type="submission" date="2014-03" db="EMBL/GenBank/DDBJ databases">
        <title>Whole genome sequence of Novosphingobium resinovorum KF1.</title>
        <authorList>
            <person name="Gan H.M."/>
            <person name="Gan H.Y."/>
            <person name="Chew T.H."/>
            <person name="Savka M.A."/>
        </authorList>
    </citation>
    <scope>NUCLEOTIDE SEQUENCE [LARGE SCALE GENOMIC DNA]</scope>
    <source>
        <strain evidence="2 3">KF1</strain>
    </source>
</reference>
<dbReference type="KEGG" id="nre:BES08_03280"/>
<organism evidence="2 3">
    <name type="scientific">Novosphingobium resinovorum</name>
    <dbReference type="NCBI Taxonomy" id="158500"/>
    <lineage>
        <taxon>Bacteria</taxon>
        <taxon>Pseudomonadati</taxon>
        <taxon>Pseudomonadota</taxon>
        <taxon>Alphaproteobacteria</taxon>
        <taxon>Sphingomonadales</taxon>
        <taxon>Sphingomonadaceae</taxon>
        <taxon>Novosphingobium</taxon>
    </lineage>
</organism>
<name>A0A031K7C2_9SPHN</name>
<dbReference type="PATRIC" id="fig|158500.4.peg.661"/>
<reference evidence="1" key="2">
    <citation type="submission" date="2016-08" db="EMBL/GenBank/DDBJ databases">
        <authorList>
            <person name="Seilhamer J.J."/>
        </authorList>
    </citation>
    <scope>NUCLEOTIDE SEQUENCE [LARGE SCALE GENOMIC DNA]</scope>
    <source>
        <strain evidence="1">SA1</strain>
    </source>
</reference>
<gene>
    <name evidence="1" type="ORF">BES08_03280</name>
    <name evidence="2" type="ORF">BV97_00645</name>
</gene>
<dbReference type="Proteomes" id="UP000094626">
    <property type="component" value="Chromosome"/>
</dbReference>
<proteinExistence type="predicted"/>
<evidence type="ECO:0000313" key="2">
    <source>
        <dbReference type="EMBL" id="EZP84883.1"/>
    </source>
</evidence>
<dbReference type="SUPFAM" id="SSF53649">
    <property type="entry name" value="Alkaline phosphatase-like"/>
    <property type="match status" value="1"/>
</dbReference>
<dbReference type="OrthoDB" id="244470at2"/>